<name>A0A3F2S4F1_9STRA</name>
<dbReference type="EMBL" id="MBAD02002299">
    <property type="protein sequence ID" value="RLN48497.1"/>
    <property type="molecule type" value="Genomic_DNA"/>
</dbReference>
<accession>A0A3F2S4F1</accession>
<feature type="compositionally biased region" description="Basic and acidic residues" evidence="1">
    <location>
        <begin position="1"/>
        <end position="10"/>
    </location>
</feature>
<proteinExistence type="predicted"/>
<evidence type="ECO:0000313" key="5">
    <source>
        <dbReference type="Proteomes" id="UP000284657"/>
    </source>
</evidence>
<protein>
    <submittedName>
        <fullName evidence="3">Uncharacterized protein</fullName>
    </submittedName>
</protein>
<evidence type="ECO:0000313" key="4">
    <source>
        <dbReference type="Proteomes" id="UP000277300"/>
    </source>
</evidence>
<sequence>MLRTAEKEFDTADASTKQRPTKAYWDHPSKQHGSSDAAPINNAAWDSSNQDIHFTQPGELHPEDIHSVLDAQTGIGAAYDPLSLMMTSIYF</sequence>
<evidence type="ECO:0000313" key="3">
    <source>
        <dbReference type="EMBL" id="RLN69496.1"/>
    </source>
</evidence>
<dbReference type="Proteomes" id="UP000284657">
    <property type="component" value="Unassembled WGS sequence"/>
</dbReference>
<organism evidence="3 4">
    <name type="scientific">Phytophthora kernoviae</name>
    <dbReference type="NCBI Taxonomy" id="325452"/>
    <lineage>
        <taxon>Eukaryota</taxon>
        <taxon>Sar</taxon>
        <taxon>Stramenopiles</taxon>
        <taxon>Oomycota</taxon>
        <taxon>Peronosporomycetes</taxon>
        <taxon>Peronosporales</taxon>
        <taxon>Peronosporaceae</taxon>
        <taxon>Phytophthora</taxon>
    </lineage>
</organism>
<evidence type="ECO:0000256" key="1">
    <source>
        <dbReference type="SAM" id="MobiDB-lite"/>
    </source>
</evidence>
<reference evidence="4 5" key="1">
    <citation type="submission" date="2018-07" db="EMBL/GenBank/DDBJ databases">
        <title>Genome sequencing of oomycete isolates from Chile give support for New Zealand origin for Phytophthora kernoviae and make available the first Nothophytophthora sp. genome.</title>
        <authorList>
            <person name="Studholme D.J."/>
            <person name="Sanfuentes E."/>
            <person name="Panda P."/>
            <person name="Hill R."/>
            <person name="Sambles C."/>
            <person name="Grant M."/>
            <person name="Williams N.M."/>
            <person name="Mcdougal R.L."/>
        </authorList>
    </citation>
    <scope>NUCLEOTIDE SEQUENCE [LARGE SCALE GENOMIC DNA]</scope>
    <source>
        <strain evidence="3">Chile6</strain>
        <strain evidence="2">Chile7</strain>
    </source>
</reference>
<comment type="caution">
    <text evidence="3">The sequence shown here is derived from an EMBL/GenBank/DDBJ whole genome shotgun (WGS) entry which is preliminary data.</text>
</comment>
<evidence type="ECO:0000313" key="2">
    <source>
        <dbReference type="EMBL" id="RLN48497.1"/>
    </source>
</evidence>
<gene>
    <name evidence="2" type="ORF">BBJ29_001757</name>
    <name evidence="3" type="ORF">BBP00_00000306</name>
</gene>
<dbReference type="AlphaFoldDB" id="A0A3F2S4F1"/>
<feature type="region of interest" description="Disordered" evidence="1">
    <location>
        <begin position="1"/>
        <end position="43"/>
    </location>
</feature>
<dbReference type="Proteomes" id="UP000277300">
    <property type="component" value="Unassembled WGS sequence"/>
</dbReference>
<dbReference type="EMBL" id="MBDO02000004">
    <property type="protein sequence ID" value="RLN69496.1"/>
    <property type="molecule type" value="Genomic_DNA"/>
</dbReference>